<evidence type="ECO:0000256" key="5">
    <source>
        <dbReference type="ARBA" id="ARBA00022605"/>
    </source>
</evidence>
<dbReference type="InterPro" id="IPR015421">
    <property type="entry name" value="PyrdxlP-dep_Trfase_major"/>
</dbReference>
<comment type="pathway">
    <text evidence="9">Amino-acid biosynthesis; L-histidine biosynthesis; L-histidine from 5-phospho-alpha-D-ribose 1-diphosphate: step 7/9.</text>
</comment>
<dbReference type="NCBIfam" id="TIGR01141">
    <property type="entry name" value="hisC"/>
    <property type="match status" value="1"/>
</dbReference>
<dbReference type="InterPro" id="IPR015422">
    <property type="entry name" value="PyrdxlP-dep_Trfase_small"/>
</dbReference>
<comment type="caution">
    <text evidence="11">The sequence shown here is derived from an EMBL/GenBank/DDBJ whole genome shotgun (WGS) entry which is preliminary data.</text>
</comment>
<evidence type="ECO:0000256" key="2">
    <source>
        <dbReference type="ARBA" id="ARBA00007970"/>
    </source>
</evidence>
<evidence type="ECO:0000256" key="3">
    <source>
        <dbReference type="ARBA" id="ARBA00011738"/>
    </source>
</evidence>
<dbReference type="RefSeq" id="WP_050353892.1">
    <property type="nucleotide sequence ID" value="NZ_LGSS01000001.1"/>
</dbReference>
<keyword evidence="8 9" id="KW-0368">Histidine biosynthesis</keyword>
<gene>
    <name evidence="9 11" type="primary">hisC</name>
    <name evidence="11" type="ORF">CLPU_1c03350</name>
</gene>
<dbReference type="GO" id="GO:0030170">
    <property type="term" value="F:pyridoxal phosphate binding"/>
    <property type="evidence" value="ECO:0007669"/>
    <property type="project" value="InterPro"/>
</dbReference>
<dbReference type="GO" id="GO:0000105">
    <property type="term" value="P:L-histidine biosynthetic process"/>
    <property type="evidence" value="ECO:0007669"/>
    <property type="project" value="UniProtKB-UniRule"/>
</dbReference>
<dbReference type="PANTHER" id="PTHR42885">
    <property type="entry name" value="HISTIDINOL-PHOSPHATE AMINOTRANSFERASE-RELATED"/>
    <property type="match status" value="1"/>
</dbReference>
<accession>A0A0L0WFH1</accession>
<dbReference type="AlphaFoldDB" id="A0A0L0WFH1"/>
<dbReference type="Pfam" id="PF00155">
    <property type="entry name" value="Aminotran_1_2"/>
    <property type="match status" value="1"/>
</dbReference>
<dbReference type="SUPFAM" id="SSF53383">
    <property type="entry name" value="PLP-dependent transferases"/>
    <property type="match status" value="1"/>
</dbReference>
<dbReference type="PROSITE" id="PS00599">
    <property type="entry name" value="AA_TRANSFER_CLASS_2"/>
    <property type="match status" value="1"/>
</dbReference>
<name>A0A0L0WFH1_GOTPU</name>
<comment type="similarity">
    <text evidence="2 9">Belongs to the class-II pyridoxal-phosphate-dependent aminotransferase family. Histidinol-phosphate aminotransferase subfamily.</text>
</comment>
<feature type="domain" description="Aminotransferase class I/classII large" evidence="10">
    <location>
        <begin position="23"/>
        <end position="346"/>
    </location>
</feature>
<dbReference type="HAMAP" id="MF_01023">
    <property type="entry name" value="HisC_aminotrans_2"/>
    <property type="match status" value="1"/>
</dbReference>
<comment type="subunit">
    <text evidence="3 9">Homodimer.</text>
</comment>
<evidence type="ECO:0000256" key="6">
    <source>
        <dbReference type="ARBA" id="ARBA00022679"/>
    </source>
</evidence>
<comment type="catalytic activity">
    <reaction evidence="9">
        <text>L-histidinol phosphate + 2-oxoglutarate = 3-(imidazol-4-yl)-2-oxopropyl phosphate + L-glutamate</text>
        <dbReference type="Rhea" id="RHEA:23744"/>
        <dbReference type="ChEBI" id="CHEBI:16810"/>
        <dbReference type="ChEBI" id="CHEBI:29985"/>
        <dbReference type="ChEBI" id="CHEBI:57766"/>
        <dbReference type="ChEBI" id="CHEBI:57980"/>
        <dbReference type="EC" id="2.6.1.9"/>
    </reaction>
</comment>
<comment type="cofactor">
    <cofactor evidence="1 9">
        <name>pyridoxal 5'-phosphate</name>
        <dbReference type="ChEBI" id="CHEBI:597326"/>
    </cofactor>
</comment>
<dbReference type="EC" id="2.6.1.9" evidence="9"/>
<dbReference type="PATRIC" id="fig|1503.3.peg.1211"/>
<dbReference type="InterPro" id="IPR004839">
    <property type="entry name" value="Aminotransferase_I/II_large"/>
</dbReference>
<evidence type="ECO:0000256" key="8">
    <source>
        <dbReference type="ARBA" id="ARBA00023102"/>
    </source>
</evidence>
<evidence type="ECO:0000256" key="9">
    <source>
        <dbReference type="HAMAP-Rule" id="MF_01023"/>
    </source>
</evidence>
<dbReference type="OrthoDB" id="9813612at2"/>
<sequence length="350" mass="39992">MINSLIKESVKDIKPYIPHDYEHKYKMDANENPYELSENILKNILNEISTLKINRYPDTNSVELRKEISKYIEVDYKNIVIGNGSDEMISVIIDTFVEKEDIVISHYPTFAMYDLVTKISGANYVGISTDENFDVNIEEIIKQGNDKNAKIIFLCNPNNPTGNIIKKDDIIKVINETRGIVVVDEAYIEFGGESVVKEIYNYERLIVLRTFSKAFGAAGIRTGYLIAGDQIVEKINAVKPPYNINSISQVIAIELMKNRKEVMASVEKIKYEREKLLNEMEEIDGLKAYRSYANSIIFRVKDNKNVFYRLLEKGIMVRYFSGGKLDGCLRVSIGTEDENSTFINALKEVI</sequence>
<evidence type="ECO:0000259" key="10">
    <source>
        <dbReference type="Pfam" id="PF00155"/>
    </source>
</evidence>
<dbReference type="Gene3D" id="3.40.640.10">
    <property type="entry name" value="Type I PLP-dependent aspartate aminotransferase-like (Major domain)"/>
    <property type="match status" value="1"/>
</dbReference>
<dbReference type="InterPro" id="IPR015424">
    <property type="entry name" value="PyrdxlP-dep_Trfase"/>
</dbReference>
<dbReference type="STRING" id="1503.CLPU_1c03350"/>
<keyword evidence="4 9" id="KW-0032">Aminotransferase</keyword>
<dbReference type="UniPathway" id="UPA00031">
    <property type="reaction ID" value="UER00012"/>
</dbReference>
<keyword evidence="6 9" id="KW-0808">Transferase</keyword>
<dbReference type="InterPro" id="IPR005861">
    <property type="entry name" value="HisP_aminotrans"/>
</dbReference>
<dbReference type="EMBL" id="LGSS01000001">
    <property type="protein sequence ID" value="KNF10170.1"/>
    <property type="molecule type" value="Genomic_DNA"/>
</dbReference>
<keyword evidence="12" id="KW-1185">Reference proteome</keyword>
<reference evidence="12" key="1">
    <citation type="submission" date="2015-07" db="EMBL/GenBank/DDBJ databases">
        <title>Draft genome sequence of the purine-degrading Gottschalkia purinilyticum DSM 1384 (formerly Clostridium purinilyticum).</title>
        <authorList>
            <person name="Poehlein A."/>
            <person name="Schiel-Bengelsdorf B."/>
            <person name="Bengelsdorf F.R."/>
            <person name="Daniel R."/>
            <person name="Duerre P."/>
        </authorList>
    </citation>
    <scope>NUCLEOTIDE SEQUENCE [LARGE SCALE GENOMIC DNA]</scope>
    <source>
        <strain evidence="12">DSM 1384</strain>
    </source>
</reference>
<evidence type="ECO:0000313" key="11">
    <source>
        <dbReference type="EMBL" id="KNF10170.1"/>
    </source>
</evidence>
<proteinExistence type="inferred from homology"/>
<keyword evidence="5 9" id="KW-0028">Amino-acid biosynthesis</keyword>
<dbReference type="Gene3D" id="3.90.1150.10">
    <property type="entry name" value="Aspartate Aminotransferase, domain 1"/>
    <property type="match status" value="1"/>
</dbReference>
<dbReference type="InterPro" id="IPR001917">
    <property type="entry name" value="Aminotrans_II_pyridoxalP_BS"/>
</dbReference>
<protein>
    <recommendedName>
        <fullName evidence="9">Histidinol-phosphate aminotransferase</fullName>
        <ecNumber evidence="9">2.6.1.9</ecNumber>
    </recommendedName>
    <alternativeName>
        <fullName evidence="9">Imidazole acetol-phosphate transaminase</fullName>
    </alternativeName>
</protein>
<evidence type="ECO:0000256" key="4">
    <source>
        <dbReference type="ARBA" id="ARBA00022576"/>
    </source>
</evidence>
<dbReference type="GO" id="GO:0004400">
    <property type="term" value="F:histidinol-phosphate transaminase activity"/>
    <property type="evidence" value="ECO:0007669"/>
    <property type="project" value="UniProtKB-UniRule"/>
</dbReference>
<feature type="modified residue" description="N6-(pyridoxal phosphate)lysine" evidence="9">
    <location>
        <position position="213"/>
    </location>
</feature>
<organism evidence="11 12">
    <name type="scientific">Gottschalkia purinilytica</name>
    <name type="common">Clostridium purinilyticum</name>
    <dbReference type="NCBI Taxonomy" id="1503"/>
    <lineage>
        <taxon>Bacteria</taxon>
        <taxon>Bacillati</taxon>
        <taxon>Bacillota</taxon>
        <taxon>Tissierellia</taxon>
        <taxon>Tissierellales</taxon>
        <taxon>Gottschalkiaceae</taxon>
        <taxon>Gottschalkia</taxon>
    </lineage>
</organism>
<dbReference type="CDD" id="cd00609">
    <property type="entry name" value="AAT_like"/>
    <property type="match status" value="1"/>
</dbReference>
<dbReference type="PANTHER" id="PTHR42885:SF2">
    <property type="entry name" value="HISTIDINOL-PHOSPHATE AMINOTRANSFERASE"/>
    <property type="match status" value="1"/>
</dbReference>
<evidence type="ECO:0000313" key="12">
    <source>
        <dbReference type="Proteomes" id="UP000037267"/>
    </source>
</evidence>
<evidence type="ECO:0000256" key="1">
    <source>
        <dbReference type="ARBA" id="ARBA00001933"/>
    </source>
</evidence>
<dbReference type="Proteomes" id="UP000037267">
    <property type="component" value="Unassembled WGS sequence"/>
</dbReference>
<evidence type="ECO:0000256" key="7">
    <source>
        <dbReference type="ARBA" id="ARBA00022898"/>
    </source>
</evidence>
<keyword evidence="7 9" id="KW-0663">Pyridoxal phosphate</keyword>